<evidence type="ECO:0000259" key="2">
    <source>
        <dbReference type="Pfam" id="PF20700"/>
    </source>
</evidence>
<dbReference type="Pfam" id="PF20700">
    <property type="entry name" value="Mutator"/>
    <property type="match status" value="1"/>
</dbReference>
<feature type="compositionally biased region" description="Basic and acidic residues" evidence="1">
    <location>
        <begin position="332"/>
        <end position="344"/>
    </location>
</feature>
<accession>A0A6J8CCI1</accession>
<dbReference type="InterPro" id="IPR049012">
    <property type="entry name" value="Mutator_transp_dom"/>
</dbReference>
<protein>
    <recommendedName>
        <fullName evidence="2">Mutator-like transposase domain-containing protein</fullName>
    </recommendedName>
</protein>
<keyword evidence="4" id="KW-1185">Reference proteome</keyword>
<dbReference type="AlphaFoldDB" id="A0A6J8CCI1"/>
<sequence length="390" mass="44233">MTIHSIPCERAVEISSKGISPYTDLTEMKSYGIACILAVKCKGCSFIHTMNTSSRLQTSKDKINWFDVDVRAVCGSTVTGNGASHLNELLGTMNSPGLRQTTFSSIEEEIGKMWHTVLEEEMLAAGAEERRIAIENNNLNEGVPSITVIADANEKRNEISSSDYFSTNDIPDIFESQSLLWSECTSLLAQEESRFSSNLIYTDLDKQMLSDITVLLNRLATKSERLVGNDTTNIAESWMHVRRKFDGGKFYNLCNRGSWHARCYGAASRQNLGPAWDPQVWSNTTGNEAGFYFKTVYNRRKKHLINTKNCTNKPEQKTRRWKRKMKSWTDSTSKKARTEYGPESMEVSKDVEKVELDKLKDNYISQHINITNDQILAIEWQTKTQSNSQV</sequence>
<gene>
    <name evidence="3" type="ORF">MCOR_28944</name>
</gene>
<reference evidence="3 4" key="1">
    <citation type="submission" date="2020-06" db="EMBL/GenBank/DDBJ databases">
        <authorList>
            <person name="Li R."/>
            <person name="Bekaert M."/>
        </authorList>
    </citation>
    <scope>NUCLEOTIDE SEQUENCE [LARGE SCALE GENOMIC DNA]</scope>
    <source>
        <strain evidence="4">wild</strain>
    </source>
</reference>
<feature type="domain" description="Mutator-like transposase" evidence="2">
    <location>
        <begin position="24"/>
        <end position="153"/>
    </location>
</feature>
<evidence type="ECO:0000313" key="4">
    <source>
        <dbReference type="Proteomes" id="UP000507470"/>
    </source>
</evidence>
<dbReference type="OrthoDB" id="6155932at2759"/>
<dbReference type="EMBL" id="CACVKT020005262">
    <property type="protein sequence ID" value="CAC5394163.1"/>
    <property type="molecule type" value="Genomic_DNA"/>
</dbReference>
<organism evidence="3 4">
    <name type="scientific">Mytilus coruscus</name>
    <name type="common">Sea mussel</name>
    <dbReference type="NCBI Taxonomy" id="42192"/>
    <lineage>
        <taxon>Eukaryota</taxon>
        <taxon>Metazoa</taxon>
        <taxon>Spiralia</taxon>
        <taxon>Lophotrochozoa</taxon>
        <taxon>Mollusca</taxon>
        <taxon>Bivalvia</taxon>
        <taxon>Autobranchia</taxon>
        <taxon>Pteriomorphia</taxon>
        <taxon>Mytilida</taxon>
        <taxon>Mytiloidea</taxon>
        <taxon>Mytilidae</taxon>
        <taxon>Mytilinae</taxon>
        <taxon>Mytilus</taxon>
    </lineage>
</organism>
<feature type="region of interest" description="Disordered" evidence="1">
    <location>
        <begin position="322"/>
        <end position="344"/>
    </location>
</feature>
<name>A0A6J8CCI1_MYTCO</name>
<proteinExistence type="predicted"/>
<evidence type="ECO:0000256" key="1">
    <source>
        <dbReference type="SAM" id="MobiDB-lite"/>
    </source>
</evidence>
<evidence type="ECO:0000313" key="3">
    <source>
        <dbReference type="EMBL" id="CAC5394163.1"/>
    </source>
</evidence>
<dbReference type="Proteomes" id="UP000507470">
    <property type="component" value="Unassembled WGS sequence"/>
</dbReference>